<dbReference type="RefSeq" id="WP_014221499.1">
    <property type="nucleotide sequence ID" value="NZ_LWBO01000012.1"/>
</dbReference>
<accession>A0ABX3NXC3</accession>
<keyword evidence="4" id="KW-1185">Reference proteome</keyword>
<feature type="domain" description="N-acetyltransferase" evidence="2">
    <location>
        <begin position="5"/>
        <end position="136"/>
    </location>
</feature>
<dbReference type="Pfam" id="PF13302">
    <property type="entry name" value="Acetyltransf_3"/>
    <property type="match status" value="1"/>
</dbReference>
<evidence type="ECO:0000313" key="3">
    <source>
        <dbReference type="EMBL" id="OQP48303.1"/>
    </source>
</evidence>
<dbReference type="InterPro" id="IPR029044">
    <property type="entry name" value="Nucleotide-diphossugar_trans"/>
</dbReference>
<dbReference type="PANTHER" id="PTHR22916">
    <property type="entry name" value="GLYCOSYLTRANSFERASE"/>
    <property type="match status" value="1"/>
</dbReference>
<dbReference type="Gene3D" id="3.40.630.30">
    <property type="match status" value="1"/>
</dbReference>
<organism evidence="3 4">
    <name type="scientific">Niastella koreensis</name>
    <dbReference type="NCBI Taxonomy" id="354356"/>
    <lineage>
        <taxon>Bacteria</taxon>
        <taxon>Pseudomonadati</taxon>
        <taxon>Bacteroidota</taxon>
        <taxon>Chitinophagia</taxon>
        <taxon>Chitinophagales</taxon>
        <taxon>Chitinophagaceae</taxon>
        <taxon>Niastella</taxon>
    </lineage>
</organism>
<feature type="domain" description="Glycosyltransferase 2-like" evidence="1">
    <location>
        <begin position="172"/>
        <end position="313"/>
    </location>
</feature>
<evidence type="ECO:0000259" key="1">
    <source>
        <dbReference type="Pfam" id="PF00535"/>
    </source>
</evidence>
<reference evidence="3 4" key="1">
    <citation type="submission" date="2016-04" db="EMBL/GenBank/DDBJ databases">
        <authorList>
            <person name="Chen L."/>
            <person name="Zhuang W."/>
            <person name="Wang G."/>
        </authorList>
    </citation>
    <scope>NUCLEOTIDE SEQUENCE [LARGE SCALE GENOMIC DNA]</scope>
    <source>
        <strain evidence="4">GR20</strain>
    </source>
</reference>
<dbReference type="InterPro" id="IPR016181">
    <property type="entry name" value="Acyl_CoA_acyltransferase"/>
</dbReference>
<dbReference type="SUPFAM" id="SSF53448">
    <property type="entry name" value="Nucleotide-diphospho-sugar transferases"/>
    <property type="match status" value="1"/>
</dbReference>
<dbReference type="InterPro" id="IPR001173">
    <property type="entry name" value="Glyco_trans_2-like"/>
</dbReference>
<protein>
    <recommendedName>
        <fullName evidence="5">Glycosyl transferase family 2</fullName>
    </recommendedName>
</protein>
<proteinExistence type="predicted"/>
<evidence type="ECO:0000313" key="4">
    <source>
        <dbReference type="Proteomes" id="UP000192277"/>
    </source>
</evidence>
<dbReference type="InterPro" id="IPR000182">
    <property type="entry name" value="GNAT_dom"/>
</dbReference>
<dbReference type="Proteomes" id="UP000192277">
    <property type="component" value="Unassembled WGS sequence"/>
</dbReference>
<name>A0ABX3NXC3_9BACT</name>
<evidence type="ECO:0008006" key="5">
    <source>
        <dbReference type="Google" id="ProtNLM"/>
    </source>
</evidence>
<dbReference type="SUPFAM" id="SSF55729">
    <property type="entry name" value="Acyl-CoA N-acyltransferases (Nat)"/>
    <property type="match status" value="1"/>
</dbReference>
<dbReference type="PANTHER" id="PTHR22916:SF3">
    <property type="entry name" value="UDP-GLCNAC:BETAGAL BETA-1,3-N-ACETYLGLUCOSAMINYLTRANSFERASE-LIKE PROTEIN 1"/>
    <property type="match status" value="1"/>
</dbReference>
<comment type="caution">
    <text evidence="3">The sequence shown here is derived from an EMBL/GenBank/DDBJ whole genome shotgun (WGS) entry which is preliminary data.</text>
</comment>
<dbReference type="EMBL" id="LWBO01000012">
    <property type="protein sequence ID" value="OQP48303.1"/>
    <property type="molecule type" value="Genomic_DNA"/>
</dbReference>
<gene>
    <name evidence="3" type="ORF">A4D02_06195</name>
</gene>
<dbReference type="Pfam" id="PF00535">
    <property type="entry name" value="Glycos_transf_2"/>
    <property type="match status" value="1"/>
</dbReference>
<sequence length="440" mass="51850">MSYNVYIRPLREEDALTSYQWRNDPKIWRFTGSRPDRYITPEMEREWLVLALRRENEKRFAICLCEDDTYIGNVFFTDINNGQALLHIFIGEMRFWGKNRAFESAWLALEQGFTQLGFEQVNMEMHKNNPGIGNVIRMGWQQVAELENGFIQYKYTRQQFEEAAKPATPLLSVCILTYNHGKYIRQCLEGVMMQQTSFALEVIIGEDCSTDDTRSIIREFELKYPGIIKPIYHEQNVGGQRNAYEFCWPRLTGKYIAVCEGDDYWTDPLKLQKQVDFLEANKDFVLCFHEVRTVSENDEVLREEVGEFRMFDWKSMLYQHIPTMSVVFRNCIPNSHKDFIHVTYGDVFLFTVLSKYGKIAELGFIGGNYRRHPGGLYGGRTMVDKYRGSIETRKFMKRSALFNEDQKKEIEKAMWREKKKFAKNLFRHGNITSSIKILFL</sequence>
<evidence type="ECO:0000259" key="2">
    <source>
        <dbReference type="Pfam" id="PF13302"/>
    </source>
</evidence>
<dbReference type="Gene3D" id="3.90.550.10">
    <property type="entry name" value="Spore Coat Polysaccharide Biosynthesis Protein SpsA, Chain A"/>
    <property type="match status" value="1"/>
</dbReference>